<dbReference type="Gene3D" id="3.40.50.620">
    <property type="entry name" value="HUPs"/>
    <property type="match status" value="1"/>
</dbReference>
<keyword evidence="6 12" id="KW-0479">Metal-binding</keyword>
<dbReference type="HAMAP" id="MF_00041">
    <property type="entry name" value="Cys_tRNA_synth"/>
    <property type="match status" value="1"/>
</dbReference>
<evidence type="ECO:0000256" key="3">
    <source>
        <dbReference type="ARBA" id="ARBA00011245"/>
    </source>
</evidence>
<dbReference type="EC" id="6.1.1.16" evidence="12"/>
<dbReference type="GO" id="GO:0005524">
    <property type="term" value="F:ATP binding"/>
    <property type="evidence" value="ECO:0007669"/>
    <property type="project" value="UniProtKB-UniRule"/>
</dbReference>
<dbReference type="Pfam" id="PF01406">
    <property type="entry name" value="tRNA-synt_1e"/>
    <property type="match status" value="1"/>
</dbReference>
<keyword evidence="15" id="KW-1185">Reference proteome</keyword>
<dbReference type="Gene3D" id="1.20.120.1910">
    <property type="entry name" value="Cysteine-tRNA ligase, C-terminal anti-codon recognition domain"/>
    <property type="match status" value="1"/>
</dbReference>
<dbReference type="GO" id="GO:0004817">
    <property type="term" value="F:cysteine-tRNA ligase activity"/>
    <property type="evidence" value="ECO:0007669"/>
    <property type="project" value="UniProtKB-UniRule"/>
</dbReference>
<feature type="binding site" evidence="12">
    <location>
        <position position="210"/>
    </location>
    <ligand>
        <name>Zn(2+)</name>
        <dbReference type="ChEBI" id="CHEBI:29105"/>
    </ligand>
</feature>
<reference evidence="15" key="1">
    <citation type="submission" date="2016-06" db="EMBL/GenBank/DDBJ databases">
        <authorList>
            <person name="Szabo Gitta"/>
        </authorList>
    </citation>
    <scope>NUCLEOTIDE SEQUENCE [LARGE SCALE GENOMIC DNA]</scope>
</reference>
<comment type="catalytic activity">
    <reaction evidence="12">
        <text>tRNA(Cys) + L-cysteine + ATP = L-cysteinyl-tRNA(Cys) + AMP + diphosphate</text>
        <dbReference type="Rhea" id="RHEA:17773"/>
        <dbReference type="Rhea" id="RHEA-COMP:9661"/>
        <dbReference type="Rhea" id="RHEA-COMP:9679"/>
        <dbReference type="ChEBI" id="CHEBI:30616"/>
        <dbReference type="ChEBI" id="CHEBI:33019"/>
        <dbReference type="ChEBI" id="CHEBI:35235"/>
        <dbReference type="ChEBI" id="CHEBI:78442"/>
        <dbReference type="ChEBI" id="CHEBI:78517"/>
        <dbReference type="ChEBI" id="CHEBI:456215"/>
        <dbReference type="EC" id="6.1.1.16"/>
    </reaction>
</comment>
<evidence type="ECO:0000256" key="6">
    <source>
        <dbReference type="ARBA" id="ARBA00022723"/>
    </source>
</evidence>
<dbReference type="CDD" id="cd00672">
    <property type="entry name" value="CysRS_core"/>
    <property type="match status" value="1"/>
</dbReference>
<protein>
    <recommendedName>
        <fullName evidence="12">Cysteine--tRNA ligase</fullName>
        <ecNumber evidence="12">6.1.1.16</ecNumber>
    </recommendedName>
    <alternativeName>
        <fullName evidence="12">Cysteinyl-tRNA synthetase</fullName>
        <shortName evidence="12">CysRS</shortName>
    </alternativeName>
</protein>
<dbReference type="STRING" id="1835721.TRABTM_A_01540"/>
<evidence type="ECO:0000313" key="15">
    <source>
        <dbReference type="Proteomes" id="UP000092809"/>
    </source>
</evidence>
<dbReference type="PANTHER" id="PTHR10890">
    <property type="entry name" value="CYSTEINYL-TRNA SYNTHETASE"/>
    <property type="match status" value="1"/>
</dbReference>
<organism evidence="14 15">
    <name type="scientific">secondary endosymbiont of Trabutina mannipara</name>
    <dbReference type="NCBI Taxonomy" id="1835721"/>
    <lineage>
        <taxon>Bacteria</taxon>
        <taxon>Pseudomonadati</taxon>
        <taxon>Pseudomonadota</taxon>
        <taxon>Gammaproteobacteria</taxon>
        <taxon>Enterobacterales</taxon>
        <taxon>Enterobacteriaceae</taxon>
    </lineage>
</organism>
<name>A0A1C3L403_9ENTR</name>
<dbReference type="GO" id="GO:0005829">
    <property type="term" value="C:cytosol"/>
    <property type="evidence" value="ECO:0007669"/>
    <property type="project" value="TreeGrafter"/>
</dbReference>
<keyword evidence="4 12" id="KW-0963">Cytoplasm</keyword>
<feature type="binding site" evidence="12">
    <location>
        <position position="270"/>
    </location>
    <ligand>
        <name>ATP</name>
        <dbReference type="ChEBI" id="CHEBI:30616"/>
    </ligand>
</feature>
<dbReference type="Pfam" id="PF09190">
    <property type="entry name" value="DALR_2"/>
    <property type="match status" value="1"/>
</dbReference>
<gene>
    <name evidence="12 14" type="primary">cysS</name>
    <name evidence="14" type="ORF">TRABTM_A_01540</name>
</gene>
<feature type="short sequence motif" description="'KMSKS' region" evidence="12">
    <location>
        <begin position="267"/>
        <end position="271"/>
    </location>
</feature>
<feature type="short sequence motif" description="'HIGH' region" evidence="12">
    <location>
        <begin position="31"/>
        <end position="41"/>
    </location>
</feature>
<evidence type="ECO:0000256" key="11">
    <source>
        <dbReference type="ARBA" id="ARBA00023146"/>
    </source>
</evidence>
<keyword evidence="10 12" id="KW-0648">Protein biosynthesis</keyword>
<evidence type="ECO:0000256" key="7">
    <source>
        <dbReference type="ARBA" id="ARBA00022741"/>
    </source>
</evidence>
<dbReference type="InterPro" id="IPR009080">
    <property type="entry name" value="tRNAsynth_Ia_anticodon-bd"/>
</dbReference>
<comment type="subunit">
    <text evidence="3 12">Monomer.</text>
</comment>
<accession>A0A1C3L403</accession>
<evidence type="ECO:0000256" key="9">
    <source>
        <dbReference type="ARBA" id="ARBA00022840"/>
    </source>
</evidence>
<comment type="similarity">
    <text evidence="2 12">Belongs to the class-I aminoacyl-tRNA synthetase family.</text>
</comment>
<evidence type="ECO:0000256" key="2">
    <source>
        <dbReference type="ARBA" id="ARBA00005594"/>
    </source>
</evidence>
<dbReference type="PRINTS" id="PR00983">
    <property type="entry name" value="TRNASYNTHCYS"/>
</dbReference>
<dbReference type="InterPro" id="IPR032678">
    <property type="entry name" value="tRNA-synt_1_cat_dom"/>
</dbReference>
<feature type="binding site" evidence="12">
    <location>
        <position position="239"/>
    </location>
    <ligand>
        <name>Zn(2+)</name>
        <dbReference type="ChEBI" id="CHEBI:29105"/>
    </ligand>
</feature>
<keyword evidence="5 12" id="KW-0436">Ligase</keyword>
<dbReference type="PANTHER" id="PTHR10890:SF3">
    <property type="entry name" value="CYSTEINE--TRNA LIGASE, CYTOPLASMIC"/>
    <property type="match status" value="1"/>
</dbReference>
<dbReference type="SUPFAM" id="SSF52374">
    <property type="entry name" value="Nucleotidylyl transferase"/>
    <property type="match status" value="1"/>
</dbReference>
<dbReference type="PATRIC" id="fig|1835721.3.peg.139"/>
<dbReference type="SMART" id="SM00840">
    <property type="entry name" value="DALR_2"/>
    <property type="match status" value="1"/>
</dbReference>
<keyword evidence="7 12" id="KW-0547">Nucleotide-binding</keyword>
<dbReference type="InterPro" id="IPR024909">
    <property type="entry name" value="Cys-tRNA/MSH_ligase"/>
</dbReference>
<evidence type="ECO:0000256" key="12">
    <source>
        <dbReference type="HAMAP-Rule" id="MF_00041"/>
    </source>
</evidence>
<dbReference type="FunFam" id="3.40.50.620:FF:000009">
    <property type="entry name" value="Cysteine--tRNA ligase"/>
    <property type="match status" value="1"/>
</dbReference>
<dbReference type="AlphaFoldDB" id="A0A1C3L403"/>
<dbReference type="Proteomes" id="UP000092809">
    <property type="component" value="Chromosome I"/>
</dbReference>
<feature type="binding site" evidence="12">
    <location>
        <position position="235"/>
    </location>
    <ligand>
        <name>Zn(2+)</name>
        <dbReference type="ChEBI" id="CHEBI:29105"/>
    </ligand>
</feature>
<dbReference type="InterPro" id="IPR014729">
    <property type="entry name" value="Rossmann-like_a/b/a_fold"/>
</dbReference>
<feature type="domain" description="Cysteinyl-tRNA synthetase class Ia DALR" evidence="13">
    <location>
        <begin position="342"/>
        <end position="403"/>
    </location>
</feature>
<dbReference type="NCBIfam" id="TIGR00435">
    <property type="entry name" value="cysS"/>
    <property type="match status" value="1"/>
</dbReference>
<dbReference type="KEGG" id="senm:TRABTM_A_01540"/>
<dbReference type="InterPro" id="IPR015803">
    <property type="entry name" value="Cys-tRNA-ligase"/>
</dbReference>
<feature type="binding site" evidence="12">
    <location>
        <position position="29"/>
    </location>
    <ligand>
        <name>Zn(2+)</name>
        <dbReference type="ChEBI" id="CHEBI:29105"/>
    </ligand>
</feature>
<dbReference type="InterPro" id="IPR015273">
    <property type="entry name" value="Cys-tRNA-synt_Ia_DALR"/>
</dbReference>
<comment type="cofactor">
    <cofactor evidence="12">
        <name>Zn(2+)</name>
        <dbReference type="ChEBI" id="CHEBI:29105"/>
    </cofactor>
    <text evidence="12">Binds 1 zinc ion per subunit.</text>
</comment>
<dbReference type="GO" id="GO:0008270">
    <property type="term" value="F:zinc ion binding"/>
    <property type="evidence" value="ECO:0007669"/>
    <property type="project" value="UniProtKB-UniRule"/>
</dbReference>
<evidence type="ECO:0000256" key="1">
    <source>
        <dbReference type="ARBA" id="ARBA00004496"/>
    </source>
</evidence>
<evidence type="ECO:0000259" key="13">
    <source>
        <dbReference type="SMART" id="SM00840"/>
    </source>
</evidence>
<dbReference type="Pfam" id="PF23493">
    <property type="entry name" value="CysS_C"/>
    <property type="match status" value="1"/>
</dbReference>
<proteinExistence type="inferred from homology"/>
<evidence type="ECO:0000256" key="10">
    <source>
        <dbReference type="ARBA" id="ARBA00022917"/>
    </source>
</evidence>
<dbReference type="CDD" id="cd07963">
    <property type="entry name" value="Anticodon_Ia_Cys"/>
    <property type="match status" value="1"/>
</dbReference>
<keyword evidence="8 12" id="KW-0862">Zinc</keyword>
<dbReference type="InterPro" id="IPR056411">
    <property type="entry name" value="CysS_C"/>
</dbReference>
<dbReference type="GO" id="GO:0006423">
    <property type="term" value="P:cysteinyl-tRNA aminoacylation"/>
    <property type="evidence" value="ECO:0007669"/>
    <property type="project" value="UniProtKB-UniRule"/>
</dbReference>
<dbReference type="EMBL" id="LT594522">
    <property type="protein sequence ID" value="SBT82007.1"/>
    <property type="molecule type" value="Genomic_DNA"/>
</dbReference>
<evidence type="ECO:0000256" key="8">
    <source>
        <dbReference type="ARBA" id="ARBA00022833"/>
    </source>
</evidence>
<dbReference type="SUPFAM" id="SSF47323">
    <property type="entry name" value="Anticodon-binding domain of a subclass of class I aminoacyl-tRNA synthetases"/>
    <property type="match status" value="1"/>
</dbReference>
<evidence type="ECO:0000256" key="4">
    <source>
        <dbReference type="ARBA" id="ARBA00022490"/>
    </source>
</evidence>
<evidence type="ECO:0000256" key="5">
    <source>
        <dbReference type="ARBA" id="ARBA00022598"/>
    </source>
</evidence>
<sequence>MMLKIFNTLTRKKEKFKPISSSKVGIYVCGITVYDLCHIGHGRTFVFFDIVTRYLRYRGFNVNYIRNITDIDDKIIKRATEKGDTVQHLTESMILEMHRDFEILNILRPDNEPRATHYIDAIIEMVSKLIEKKHAYVAYNGDIMFSVKTQNNYGLLSQQNIEQLQVFSCTEVNKVKKNPIDFVLWKMSKYGEPSWQSPWGKGRPGWHIECSAMNIKHLGYHFDIHGGGSDLIFPHHENEIAQSTCIHNGPYVNIWMHSGMVMVNGNKMSKSTGNFFTVRDVLQNYDAETIRYFLISGHYRNQLNYSKENIKQARAAIERLYIALRGTDTTIAPTGGTKFVEQFIAAMDDDFNTPEAYAVLFSIAREINRLKSQHPDAVPGMAATLRHLAGVLGLLQQDPGTFLQQKANTADKSNKVNNNENIQIAALIKQRNKARNCKQWAIADQIRDKLNMLGIVLEDNHKGTTWRRN</sequence>
<keyword evidence="11 12" id="KW-0030">Aminoacyl-tRNA synthetase</keyword>
<comment type="subcellular location">
    <subcellularLocation>
        <location evidence="1 12">Cytoplasm</location>
    </subcellularLocation>
</comment>
<keyword evidence="9 12" id="KW-0067">ATP-binding</keyword>
<evidence type="ECO:0000313" key="14">
    <source>
        <dbReference type="EMBL" id="SBT82007.1"/>
    </source>
</evidence>